<evidence type="ECO:0000313" key="4">
    <source>
        <dbReference type="Proteomes" id="UP001163828"/>
    </source>
</evidence>
<feature type="coiled-coil region" evidence="1">
    <location>
        <begin position="330"/>
        <end position="375"/>
    </location>
</feature>
<dbReference type="EMBL" id="MU791033">
    <property type="protein sequence ID" value="KAJ3991447.1"/>
    <property type="molecule type" value="Genomic_DNA"/>
</dbReference>
<dbReference type="Pfam" id="PF03372">
    <property type="entry name" value="Exo_endo_phos"/>
    <property type="match status" value="1"/>
</dbReference>
<dbReference type="CDD" id="cd09076">
    <property type="entry name" value="L1-EN"/>
    <property type="match status" value="1"/>
</dbReference>
<proteinExistence type="predicted"/>
<evidence type="ECO:0000313" key="3">
    <source>
        <dbReference type="EMBL" id="KAJ3991447.1"/>
    </source>
</evidence>
<keyword evidence="4" id="KW-1185">Reference proteome</keyword>
<keyword evidence="3" id="KW-0378">Hydrolase</keyword>
<feature type="domain" description="Endonuclease/exonuclease/phosphatase" evidence="2">
    <location>
        <begin position="19"/>
        <end position="235"/>
    </location>
</feature>
<reference evidence="3" key="1">
    <citation type="submission" date="2022-08" db="EMBL/GenBank/DDBJ databases">
        <authorList>
            <consortium name="DOE Joint Genome Institute"/>
            <person name="Min B."/>
            <person name="Riley R."/>
            <person name="Sierra-Patev S."/>
            <person name="Naranjo-Ortiz M."/>
            <person name="Looney B."/>
            <person name="Konkel Z."/>
            <person name="Slot J.C."/>
            <person name="Sakamoto Y."/>
            <person name="Steenwyk J.L."/>
            <person name="Rokas A."/>
            <person name="Carro J."/>
            <person name="Camarero S."/>
            <person name="Ferreira P."/>
            <person name="Molpeceres G."/>
            <person name="Ruiz-Duenas F.J."/>
            <person name="Serrano A."/>
            <person name="Henrissat B."/>
            <person name="Drula E."/>
            <person name="Hughes K.W."/>
            <person name="Mata J.L."/>
            <person name="Ishikawa N.K."/>
            <person name="Vargas-Isla R."/>
            <person name="Ushijima S."/>
            <person name="Smith C.A."/>
            <person name="Ahrendt S."/>
            <person name="Andreopoulos W."/>
            <person name="He G."/>
            <person name="Labutti K."/>
            <person name="Lipzen A."/>
            <person name="Ng V."/>
            <person name="Sandor L."/>
            <person name="Barry K."/>
            <person name="Martinez A.T."/>
            <person name="Xiao Y."/>
            <person name="Gibbons J.G."/>
            <person name="Terashima K."/>
            <person name="Hibbett D.S."/>
            <person name="Grigoriev I.V."/>
        </authorList>
    </citation>
    <scope>NUCLEOTIDE SEQUENCE</scope>
    <source>
        <strain evidence="3">TFB10827</strain>
    </source>
</reference>
<dbReference type="PANTHER" id="PTHR19446">
    <property type="entry name" value="REVERSE TRANSCRIPTASES"/>
    <property type="match status" value="1"/>
</dbReference>
<gene>
    <name evidence="3" type="ORF">F5050DRAFT_1868579</name>
</gene>
<dbReference type="SUPFAM" id="SSF56219">
    <property type="entry name" value="DNase I-like"/>
    <property type="match status" value="1"/>
</dbReference>
<protein>
    <submittedName>
        <fullName evidence="3">Endonuclease/exonuclease/phosphatase</fullName>
    </submittedName>
</protein>
<accession>A0ABQ8PYK9</accession>
<comment type="caution">
    <text evidence="3">The sequence shown here is derived from an EMBL/GenBank/DDBJ whole genome shotgun (WGS) entry which is preliminary data.</text>
</comment>
<name>A0ABQ8PYK9_9AGAR</name>
<keyword evidence="3" id="KW-0255">Endonuclease</keyword>
<dbReference type="Gene3D" id="3.60.10.10">
    <property type="entry name" value="Endonuclease/exonuclease/phosphatase"/>
    <property type="match status" value="1"/>
</dbReference>
<dbReference type="InterPro" id="IPR036691">
    <property type="entry name" value="Endo/exonu/phosph_ase_sf"/>
</dbReference>
<sequence length="604" mass="69368">MRGYGNPRLTHPDNKWKSIWSLLKTKKLGILALQETHLTDERVQEINEHYSKKLHVFASYDPINPTGKGGVAIVLNRDQIALENPEVYPIVPGRALMIQLTLHGSNKLCILVVYAPNVTSGNGSENANFWLEIKTYFEERPNVPKPNILLGDCNMVEAGVFDRLPAHDDPEEACEALDNLKLNLHLRDGWRATFPSTKAFTYMQAGTGVQSRIDRIYLTNIMLETAREWQIRESGIPNADHSMISVQISSEDAPYIGKGRWRIPDYVIKDKELLQYVRKTGMESEQALKALSVRSPTMNAQSIWHTFKTKISNKAKDRAKQIVPGLTRKINEEQLELERVLNDVELSEERKMTRAKDIKNNIGNLERTRMQKLQKDGQVRHHIERELPSRYMSQITKEKKPRDMIYAFKKPHINRNSQGVLPGDAYEKNSSKMAELARDYHEQLQLQGNEESTSRERTSAIEKTLDVIENRVSPEQQEMLAQEFSPAKIREAVRLTKNHSAPGLDGIPYELWKTMIRQCDEDKKAGHETFDILSLMTATFNDITNHGIMEHSDFSDGWMCPIYKKGDKNEIANYRPITLLNTDYKIFTKALTIRLSMVLSREDR</sequence>
<dbReference type="GO" id="GO:0004519">
    <property type="term" value="F:endonuclease activity"/>
    <property type="evidence" value="ECO:0007669"/>
    <property type="project" value="UniProtKB-KW"/>
</dbReference>
<keyword evidence="1" id="KW-0175">Coiled coil</keyword>
<organism evidence="3 4">
    <name type="scientific">Lentinula boryana</name>
    <dbReference type="NCBI Taxonomy" id="40481"/>
    <lineage>
        <taxon>Eukaryota</taxon>
        <taxon>Fungi</taxon>
        <taxon>Dikarya</taxon>
        <taxon>Basidiomycota</taxon>
        <taxon>Agaricomycotina</taxon>
        <taxon>Agaricomycetes</taxon>
        <taxon>Agaricomycetidae</taxon>
        <taxon>Agaricales</taxon>
        <taxon>Marasmiineae</taxon>
        <taxon>Omphalotaceae</taxon>
        <taxon>Lentinula</taxon>
    </lineage>
</organism>
<dbReference type="Proteomes" id="UP001163828">
    <property type="component" value="Unassembled WGS sequence"/>
</dbReference>
<evidence type="ECO:0000259" key="2">
    <source>
        <dbReference type="Pfam" id="PF03372"/>
    </source>
</evidence>
<keyword evidence="3" id="KW-0540">Nuclease</keyword>
<dbReference type="InterPro" id="IPR005135">
    <property type="entry name" value="Endo/exonuclease/phosphatase"/>
</dbReference>
<evidence type="ECO:0000256" key="1">
    <source>
        <dbReference type="SAM" id="Coils"/>
    </source>
</evidence>